<dbReference type="InterPro" id="IPR035681">
    <property type="entry name" value="ComA-like_MBL"/>
</dbReference>
<evidence type="ECO:0000256" key="1">
    <source>
        <dbReference type="SAM" id="MobiDB-lite"/>
    </source>
</evidence>
<dbReference type="EMBL" id="CP100355">
    <property type="protein sequence ID" value="UTF53623.1"/>
    <property type="molecule type" value="Genomic_DNA"/>
</dbReference>
<organism evidence="3 4">
    <name type="scientific">Natronosalvus rutilus</name>
    <dbReference type="NCBI Taxonomy" id="2953753"/>
    <lineage>
        <taxon>Archaea</taxon>
        <taxon>Methanobacteriati</taxon>
        <taxon>Methanobacteriota</taxon>
        <taxon>Stenosarchaea group</taxon>
        <taxon>Halobacteria</taxon>
        <taxon>Halobacteriales</taxon>
        <taxon>Natrialbaceae</taxon>
        <taxon>Natronosalvus</taxon>
    </lineage>
</organism>
<feature type="region of interest" description="Disordered" evidence="1">
    <location>
        <begin position="26"/>
        <end position="57"/>
    </location>
</feature>
<dbReference type="RefSeq" id="WP_254158148.1">
    <property type="nucleotide sequence ID" value="NZ_CP100355.1"/>
</dbReference>
<dbReference type="PROSITE" id="PS51257">
    <property type="entry name" value="PROKAR_LIPOPROTEIN"/>
    <property type="match status" value="1"/>
</dbReference>
<feature type="domain" description="Metallo-beta-lactamase" evidence="2">
    <location>
        <begin position="72"/>
        <end position="276"/>
    </location>
</feature>
<name>A0A9E7SWY7_9EURY</name>
<dbReference type="SUPFAM" id="SSF56281">
    <property type="entry name" value="Metallo-hydrolase/oxidoreductase"/>
    <property type="match status" value="1"/>
</dbReference>
<dbReference type="SMART" id="SM00849">
    <property type="entry name" value="Lactamase_B"/>
    <property type="match status" value="1"/>
</dbReference>
<reference evidence="3" key="1">
    <citation type="submission" date="2022-06" db="EMBL/GenBank/DDBJ databases">
        <title>Diverse halophilic archaea isolated from saline environments.</title>
        <authorList>
            <person name="Cui H.-L."/>
        </authorList>
    </citation>
    <scope>NUCLEOTIDE SEQUENCE</scope>
    <source>
        <strain evidence="3">WLHS1</strain>
    </source>
</reference>
<dbReference type="Proteomes" id="UP001056855">
    <property type="component" value="Chromosome"/>
</dbReference>
<feature type="region of interest" description="Disordered" evidence="1">
    <location>
        <begin position="336"/>
        <end position="366"/>
    </location>
</feature>
<keyword evidence="4" id="KW-1185">Reference proteome</keyword>
<accession>A0A9E7SWY7</accession>
<feature type="compositionally biased region" description="Basic and acidic residues" evidence="1">
    <location>
        <begin position="343"/>
        <end position="352"/>
    </location>
</feature>
<dbReference type="PANTHER" id="PTHR30619">
    <property type="entry name" value="DNA INTERNALIZATION/COMPETENCE PROTEIN COMEC/REC2"/>
    <property type="match status" value="1"/>
</dbReference>
<evidence type="ECO:0000313" key="3">
    <source>
        <dbReference type="EMBL" id="UTF53623.1"/>
    </source>
</evidence>
<dbReference type="KEGG" id="sawl:NGM29_17940"/>
<dbReference type="InterPro" id="IPR052159">
    <property type="entry name" value="Competence_DNA_uptake"/>
</dbReference>
<feature type="compositionally biased region" description="Acidic residues" evidence="1">
    <location>
        <begin position="40"/>
        <end position="55"/>
    </location>
</feature>
<evidence type="ECO:0000259" key="2">
    <source>
        <dbReference type="SMART" id="SM00849"/>
    </source>
</evidence>
<gene>
    <name evidence="3" type="ORF">NGM29_17940</name>
</gene>
<dbReference type="Gene3D" id="3.60.15.10">
    <property type="entry name" value="Ribonuclease Z/Hydroxyacylglutathione hydrolase-like"/>
    <property type="match status" value="1"/>
</dbReference>
<dbReference type="CDD" id="cd07731">
    <property type="entry name" value="ComA-like_MBL-fold"/>
    <property type="match status" value="1"/>
</dbReference>
<evidence type="ECO:0000313" key="4">
    <source>
        <dbReference type="Proteomes" id="UP001056855"/>
    </source>
</evidence>
<protein>
    <submittedName>
        <fullName evidence="3">MBL fold metallo-hydrolase</fullName>
    </submittedName>
</protein>
<proteinExistence type="predicted"/>
<dbReference type="InterPro" id="IPR001279">
    <property type="entry name" value="Metallo-B-lactamas"/>
</dbReference>
<dbReference type="PANTHER" id="PTHR30619:SF1">
    <property type="entry name" value="RECOMBINATION PROTEIN 2"/>
    <property type="match status" value="1"/>
</dbReference>
<dbReference type="GeneID" id="73291968"/>
<dbReference type="InterPro" id="IPR036866">
    <property type="entry name" value="RibonucZ/Hydroxyglut_hydro"/>
</dbReference>
<dbReference type="Pfam" id="PF00753">
    <property type="entry name" value="Lactamase_B"/>
    <property type="match status" value="1"/>
</dbReference>
<sequence>MRPVRLLLLMLVVVVLVTGGCLDFETSTGPRDVDGGGGDDGGELDDGDDHSNDDESERKAGTLEIHHIDVGQADATLLIEPSGETMLVDSGDWRDDGEQVIAYLEEQGIDRVDHLVATHAHADHIGGHAAVIEHFETNGDGVGAIYDSGVVSTSGTYERYLDAVEEHDVDLFQVREGDAVDFGEAEIEFYNPPAEGPDDGDGLNDNSVVLTVTYGDVSYLTTGDAERSVESRLVERHGDDLEAEIYQTGHHGSSTSSSSAFLDVVGPDVTVVSAPLESQYGHPHDEVLAAFGERGIETYWTGVHGHVVVTTDGESVVVQAQRSGPTDGYVLLEEFSSEEEATEETRETERLPRRVSGFPTEAVALP</sequence>
<dbReference type="AlphaFoldDB" id="A0A9E7SWY7"/>